<dbReference type="PANTHER" id="PTHR48107:SF7">
    <property type="entry name" value="RE15974P"/>
    <property type="match status" value="1"/>
</dbReference>
<dbReference type="InterPro" id="IPR002347">
    <property type="entry name" value="SDR_fam"/>
</dbReference>
<dbReference type="EMBL" id="WHPN01000232">
    <property type="protein sequence ID" value="KAF4409322.1"/>
    <property type="molecule type" value="Genomic_DNA"/>
</dbReference>
<proteinExistence type="inferred from homology"/>
<dbReference type="InterPro" id="IPR036291">
    <property type="entry name" value="NAD(P)-bd_dom_sf"/>
</dbReference>
<sequence>MSAPAPRRVAVVAGGSRGIGAETSRRLAGAGLDVIVGFAHDAAAAEAVVGAITAEGTGRAKAVRADITDPGEAEKLFTEAEAGYGGVDVVVVCAGAHAATRGPLADTDDASFQRVVDVNLRGTFHMLRAAAAAVRPGGRIVTFSSSALHLGVPDQAVYNAAKAAVEVLTRQLAKELAGRGITVNAVAPGPTGTELFLSGRPPEAVEALARQVPLGRIGRPEDIADVVAFLAGEHGGWINGQVVRANGGIV</sequence>
<dbReference type="InterPro" id="IPR057326">
    <property type="entry name" value="KR_dom"/>
</dbReference>
<dbReference type="Proteomes" id="UP000621266">
    <property type="component" value="Unassembled WGS sequence"/>
</dbReference>
<dbReference type="PROSITE" id="PS00061">
    <property type="entry name" value="ADH_SHORT"/>
    <property type="match status" value="1"/>
</dbReference>
<evidence type="ECO:0000313" key="4">
    <source>
        <dbReference type="EMBL" id="KAF4409322.1"/>
    </source>
</evidence>
<reference evidence="4 5" key="1">
    <citation type="submission" date="2019-10" db="EMBL/GenBank/DDBJ databases">
        <title>Streptomyces tenebrisbrunneis sp.nov., an endogenous actinomycete isolated from of Lycium ruthenicum.</title>
        <authorList>
            <person name="Ma L."/>
        </authorList>
    </citation>
    <scope>NUCLEOTIDE SEQUENCE [LARGE SCALE GENOMIC DNA]</scope>
    <source>
        <strain evidence="4 5">TRM 66187</strain>
    </source>
</reference>
<comment type="caution">
    <text evidence="4">The sequence shown here is derived from an EMBL/GenBank/DDBJ whole genome shotgun (WGS) entry which is preliminary data.</text>
</comment>
<protein>
    <submittedName>
        <fullName evidence="4">SDR family oxidoreductase</fullName>
    </submittedName>
</protein>
<dbReference type="PANTHER" id="PTHR48107">
    <property type="entry name" value="NADPH-DEPENDENT ALDEHYDE REDUCTASE-LIKE PROTEIN, CHLOROPLASTIC-RELATED"/>
    <property type="match status" value="1"/>
</dbReference>
<accession>A0ABQ7FKX9</accession>
<dbReference type="Pfam" id="PF13561">
    <property type="entry name" value="adh_short_C2"/>
    <property type="match status" value="1"/>
</dbReference>
<organism evidence="4 5">
    <name type="scientific">Streptomyces lycii</name>
    <dbReference type="NCBI Taxonomy" id="2654337"/>
    <lineage>
        <taxon>Bacteria</taxon>
        <taxon>Bacillati</taxon>
        <taxon>Actinomycetota</taxon>
        <taxon>Actinomycetes</taxon>
        <taxon>Kitasatosporales</taxon>
        <taxon>Streptomycetaceae</taxon>
        <taxon>Streptomyces</taxon>
    </lineage>
</organism>
<gene>
    <name evidence="4" type="ORF">GCU69_09575</name>
</gene>
<evidence type="ECO:0000256" key="2">
    <source>
        <dbReference type="ARBA" id="ARBA00023002"/>
    </source>
</evidence>
<feature type="domain" description="Ketoreductase" evidence="3">
    <location>
        <begin position="8"/>
        <end position="189"/>
    </location>
</feature>
<comment type="similarity">
    <text evidence="1">Belongs to the short-chain dehydrogenases/reductases (SDR) family.</text>
</comment>
<dbReference type="SUPFAM" id="SSF51735">
    <property type="entry name" value="NAD(P)-binding Rossmann-fold domains"/>
    <property type="match status" value="1"/>
</dbReference>
<evidence type="ECO:0000313" key="5">
    <source>
        <dbReference type="Proteomes" id="UP000621266"/>
    </source>
</evidence>
<evidence type="ECO:0000259" key="3">
    <source>
        <dbReference type="SMART" id="SM00822"/>
    </source>
</evidence>
<name>A0ABQ7FKX9_9ACTN</name>
<keyword evidence="2" id="KW-0560">Oxidoreductase</keyword>
<keyword evidence="5" id="KW-1185">Reference proteome</keyword>
<evidence type="ECO:0000256" key="1">
    <source>
        <dbReference type="ARBA" id="ARBA00006484"/>
    </source>
</evidence>
<dbReference type="Gene3D" id="3.40.50.720">
    <property type="entry name" value="NAD(P)-binding Rossmann-like Domain"/>
    <property type="match status" value="1"/>
</dbReference>
<dbReference type="InterPro" id="IPR020904">
    <property type="entry name" value="Sc_DH/Rdtase_CS"/>
</dbReference>
<dbReference type="PRINTS" id="PR00081">
    <property type="entry name" value="GDHRDH"/>
</dbReference>
<dbReference type="PRINTS" id="PR00080">
    <property type="entry name" value="SDRFAMILY"/>
</dbReference>
<dbReference type="SMART" id="SM00822">
    <property type="entry name" value="PKS_KR"/>
    <property type="match status" value="1"/>
</dbReference>
<dbReference type="RefSeq" id="WP_156205673.1">
    <property type="nucleotide sequence ID" value="NZ_WHPN01000232.1"/>
</dbReference>